<dbReference type="InterPro" id="IPR017972">
    <property type="entry name" value="Cyt_P450_CS"/>
</dbReference>
<evidence type="ECO:0000256" key="10">
    <source>
        <dbReference type="ARBA" id="ARBA00023033"/>
    </source>
</evidence>
<dbReference type="PANTHER" id="PTHR24282:SF113">
    <property type="entry name" value="CYTOCHROME P450"/>
    <property type="match status" value="1"/>
</dbReference>
<evidence type="ECO:0000313" key="14">
    <source>
        <dbReference type="Proteomes" id="UP000694864"/>
    </source>
</evidence>
<dbReference type="SUPFAM" id="SSF48264">
    <property type="entry name" value="Cytochrome P450"/>
    <property type="match status" value="1"/>
</dbReference>
<feature type="transmembrane region" description="Helical" evidence="13">
    <location>
        <begin position="6"/>
        <end position="25"/>
    </location>
</feature>
<reference evidence="14" key="1">
    <citation type="journal article" date="2014" name="Nat. Commun.">
        <title>The emerging biofuel crop Camelina sativa retains a highly undifferentiated hexaploid genome structure.</title>
        <authorList>
            <person name="Kagale S."/>
            <person name="Koh C."/>
            <person name="Nixon J."/>
            <person name="Bollina V."/>
            <person name="Clarke W.E."/>
            <person name="Tuteja R."/>
            <person name="Spillane C."/>
            <person name="Robinson S.J."/>
            <person name="Links M.G."/>
            <person name="Clarke C."/>
            <person name="Higgins E.E."/>
            <person name="Huebert T."/>
            <person name="Sharpe A.G."/>
            <person name="Parkin I.A."/>
        </authorList>
    </citation>
    <scope>NUCLEOTIDE SEQUENCE [LARGE SCALE GENOMIC DNA]</scope>
    <source>
        <strain evidence="14">cv. DH55</strain>
    </source>
</reference>
<evidence type="ECO:0000256" key="1">
    <source>
        <dbReference type="ARBA" id="ARBA00001971"/>
    </source>
</evidence>
<evidence type="ECO:0000256" key="8">
    <source>
        <dbReference type="ARBA" id="ARBA00023002"/>
    </source>
</evidence>
<evidence type="ECO:0000256" key="5">
    <source>
        <dbReference type="ARBA" id="ARBA00022692"/>
    </source>
</evidence>
<dbReference type="PANTHER" id="PTHR24282">
    <property type="entry name" value="CYTOCHROME P450 FAMILY MEMBER"/>
    <property type="match status" value="1"/>
</dbReference>
<evidence type="ECO:0000256" key="7">
    <source>
        <dbReference type="ARBA" id="ARBA00022989"/>
    </source>
</evidence>
<keyword evidence="11 13" id="KW-0472">Membrane</keyword>
<keyword evidence="7 13" id="KW-1133">Transmembrane helix</keyword>
<evidence type="ECO:0000256" key="12">
    <source>
        <dbReference type="RuleBase" id="RU000461"/>
    </source>
</evidence>
<evidence type="ECO:0000256" key="6">
    <source>
        <dbReference type="ARBA" id="ARBA00022723"/>
    </source>
</evidence>
<dbReference type="InterPro" id="IPR050665">
    <property type="entry name" value="Cytochrome_P450_Monooxygen"/>
</dbReference>
<keyword evidence="4 12" id="KW-0349">Heme</keyword>
<keyword evidence="8 12" id="KW-0560">Oxidoreductase</keyword>
<sequence>MPFSLVAALLVAVVTVLVLWTWRIVKWVWIEPKMLESCLKRQGLTGTPYTPFIGDIKRNVDMMMEARSKPIKLTDDITPRLLPLTLKMLNTHGKTFFIWIGPIPTIVITNPEQIKEIFNKVYDFEKASTFPLIRLLAGGLASYKGDKWASHRRIINPAFHLEKIKNMVPAFYHCCNEIVCQWEKLFTDKESSLEVDVWPWLVNMTADVISHTAFGSSYEEGQKIFQLQGEMAELVAQAFKKSYIPGSRFYPTKSNRRMKAIDREVNVILRRIVSKREKAREAGEPANDDLLGILLESNSEESQGNGMNVEEVMKECKLFYFAGQETTSVLLVWTMALLSHHQDWQARAREEVRQVLGENKKPDMESLNNLKVMTMIFYEVLRLYPPVAQLKRAVNKELKLGELTLPAGVQVYLPTILVQRDIELWGDDAADFKPERFRDGLSKATKNQVSFFPFGWGPRICIGQNFAMLEAKMAMTLILQRFSFELSPSYVHAPQTVMTTRPQFGAHLILHKL</sequence>
<protein>
    <submittedName>
        <fullName evidence="15">Cytochrome P450 72A13-like</fullName>
    </submittedName>
</protein>
<dbReference type="InterPro" id="IPR002401">
    <property type="entry name" value="Cyt_P450_E_grp-I"/>
</dbReference>
<comment type="similarity">
    <text evidence="3 12">Belongs to the cytochrome P450 family.</text>
</comment>
<keyword evidence="6 12" id="KW-0479">Metal-binding</keyword>
<dbReference type="GeneID" id="104745734"/>
<organism evidence="14 15">
    <name type="scientific">Camelina sativa</name>
    <name type="common">False flax</name>
    <name type="synonym">Myagrum sativum</name>
    <dbReference type="NCBI Taxonomy" id="90675"/>
    <lineage>
        <taxon>Eukaryota</taxon>
        <taxon>Viridiplantae</taxon>
        <taxon>Streptophyta</taxon>
        <taxon>Embryophyta</taxon>
        <taxon>Tracheophyta</taxon>
        <taxon>Spermatophyta</taxon>
        <taxon>Magnoliopsida</taxon>
        <taxon>eudicotyledons</taxon>
        <taxon>Gunneridae</taxon>
        <taxon>Pentapetalae</taxon>
        <taxon>rosids</taxon>
        <taxon>malvids</taxon>
        <taxon>Brassicales</taxon>
        <taxon>Brassicaceae</taxon>
        <taxon>Camelineae</taxon>
        <taxon>Camelina</taxon>
    </lineage>
</organism>
<comment type="subcellular location">
    <subcellularLocation>
        <location evidence="2">Membrane</location>
        <topology evidence="2">Single-pass membrane protein</topology>
    </subcellularLocation>
</comment>
<proteinExistence type="inferred from homology"/>
<evidence type="ECO:0000256" key="4">
    <source>
        <dbReference type="ARBA" id="ARBA00022617"/>
    </source>
</evidence>
<evidence type="ECO:0000256" key="9">
    <source>
        <dbReference type="ARBA" id="ARBA00023004"/>
    </source>
</evidence>
<evidence type="ECO:0000256" key="13">
    <source>
        <dbReference type="SAM" id="Phobius"/>
    </source>
</evidence>
<keyword evidence="9 12" id="KW-0408">Iron</keyword>
<keyword evidence="10 12" id="KW-0503">Monooxygenase</keyword>
<evidence type="ECO:0000256" key="3">
    <source>
        <dbReference type="ARBA" id="ARBA00010617"/>
    </source>
</evidence>
<dbReference type="RefSeq" id="XP_010465352.1">
    <property type="nucleotide sequence ID" value="XM_010467050.1"/>
</dbReference>
<dbReference type="InterPro" id="IPR001128">
    <property type="entry name" value="Cyt_P450"/>
</dbReference>
<reference evidence="15" key="2">
    <citation type="submission" date="2025-08" db="UniProtKB">
        <authorList>
            <consortium name="RefSeq"/>
        </authorList>
    </citation>
    <scope>IDENTIFICATION</scope>
    <source>
        <tissue evidence="15">Leaf</tissue>
    </source>
</reference>
<evidence type="ECO:0000313" key="15">
    <source>
        <dbReference type="RefSeq" id="XP_010465352.1"/>
    </source>
</evidence>
<dbReference type="Pfam" id="PF00067">
    <property type="entry name" value="p450"/>
    <property type="match status" value="1"/>
</dbReference>
<name>A0ABM0W3Z1_CAMSA</name>
<keyword evidence="14" id="KW-1185">Reference proteome</keyword>
<dbReference type="PRINTS" id="PR00385">
    <property type="entry name" value="P450"/>
</dbReference>
<comment type="cofactor">
    <cofactor evidence="1">
        <name>heme</name>
        <dbReference type="ChEBI" id="CHEBI:30413"/>
    </cofactor>
</comment>
<dbReference type="Gene3D" id="1.10.630.10">
    <property type="entry name" value="Cytochrome P450"/>
    <property type="match status" value="1"/>
</dbReference>
<dbReference type="PROSITE" id="PS00086">
    <property type="entry name" value="CYTOCHROME_P450"/>
    <property type="match status" value="1"/>
</dbReference>
<accession>A0ABM0W3Z1</accession>
<dbReference type="InterPro" id="IPR036396">
    <property type="entry name" value="Cyt_P450_sf"/>
</dbReference>
<dbReference type="CDD" id="cd20642">
    <property type="entry name" value="CYP72"/>
    <property type="match status" value="1"/>
</dbReference>
<dbReference type="PRINTS" id="PR00463">
    <property type="entry name" value="EP450I"/>
</dbReference>
<keyword evidence="5 13" id="KW-0812">Transmembrane</keyword>
<evidence type="ECO:0000256" key="11">
    <source>
        <dbReference type="ARBA" id="ARBA00023136"/>
    </source>
</evidence>
<dbReference type="Proteomes" id="UP000694864">
    <property type="component" value="Chromosome 15"/>
</dbReference>
<evidence type="ECO:0000256" key="2">
    <source>
        <dbReference type="ARBA" id="ARBA00004167"/>
    </source>
</evidence>
<gene>
    <name evidence="15" type="primary">LOC104745734</name>
</gene>